<evidence type="ECO:0000256" key="3">
    <source>
        <dbReference type="ARBA" id="ARBA00023274"/>
    </source>
</evidence>
<sequence>MVTIHCSFWFSSPLSTKSSSDYYYYYSSLFSVEILGMVRPIVPRKIVKKRTKKFTRHRYELFPQLSSSWRKPRGEDSPVRRRYKGQKAMPNKGYGSDRKTKYITPSGFKNFPVNNVKDLYMLLMQNRKYAGVISHTVGARARKAIVRKAHELDVRLINGNAKLRRVEIH</sequence>
<organism evidence="4">
    <name type="scientific">Trypanosoma congolense (strain IL3000)</name>
    <dbReference type="NCBI Taxonomy" id="1068625"/>
    <lineage>
        <taxon>Eukaryota</taxon>
        <taxon>Discoba</taxon>
        <taxon>Euglenozoa</taxon>
        <taxon>Kinetoplastea</taxon>
        <taxon>Metakinetoplastina</taxon>
        <taxon>Trypanosomatida</taxon>
        <taxon>Trypanosomatidae</taxon>
        <taxon>Trypanosoma</taxon>
        <taxon>Nannomonas</taxon>
    </lineage>
</organism>
<dbReference type="PANTHER" id="PTHR23413">
    <property type="entry name" value="60S RIBOSOMAL PROTEIN L32 AND DNA-DIRECTED RNA POLYMERASE II, SUBUNIT N"/>
    <property type="match status" value="1"/>
</dbReference>
<name>G0UV40_TRYCI</name>
<dbReference type="GO" id="GO:0006412">
    <property type="term" value="P:translation"/>
    <property type="evidence" value="ECO:0007669"/>
    <property type="project" value="InterPro"/>
</dbReference>
<dbReference type="InterPro" id="IPR001515">
    <property type="entry name" value="Ribosomal_eL32"/>
</dbReference>
<accession>G0UV40</accession>
<evidence type="ECO:0000256" key="2">
    <source>
        <dbReference type="ARBA" id="ARBA00022980"/>
    </source>
</evidence>
<dbReference type="VEuPathDB" id="TriTrypDB:TcIL3000_10_130"/>
<protein>
    <submittedName>
        <fullName evidence="4">Uncharacterized protein TCIL3000_10_130</fullName>
    </submittedName>
</protein>
<dbReference type="InterPro" id="IPR036351">
    <property type="entry name" value="Ribosomal_eL32_sf"/>
</dbReference>
<dbReference type="Pfam" id="PF01655">
    <property type="entry name" value="Ribosomal_L32e"/>
    <property type="match status" value="1"/>
</dbReference>
<dbReference type="SUPFAM" id="SSF52042">
    <property type="entry name" value="Ribosomal protein L32e"/>
    <property type="match status" value="1"/>
</dbReference>
<evidence type="ECO:0000313" key="4">
    <source>
        <dbReference type="EMBL" id="CCC93254.1"/>
    </source>
</evidence>
<proteinExistence type="inferred from homology"/>
<dbReference type="AlphaFoldDB" id="G0UV40"/>
<dbReference type="EMBL" id="HE575323">
    <property type="protein sequence ID" value="CCC93254.1"/>
    <property type="molecule type" value="Genomic_DNA"/>
</dbReference>
<keyword evidence="3" id="KW-0687">Ribonucleoprotein</keyword>
<dbReference type="GO" id="GO:0022625">
    <property type="term" value="C:cytosolic large ribosomal subunit"/>
    <property type="evidence" value="ECO:0007669"/>
    <property type="project" value="TreeGrafter"/>
</dbReference>
<comment type="similarity">
    <text evidence="1">Belongs to the eukaryotic ribosomal protein eL32 family.</text>
</comment>
<evidence type="ECO:0000256" key="1">
    <source>
        <dbReference type="ARBA" id="ARBA00008431"/>
    </source>
</evidence>
<reference evidence="4" key="1">
    <citation type="journal article" date="2012" name="Proc. Natl. Acad. Sci. U.S.A.">
        <title>Antigenic diversity is generated by distinct evolutionary mechanisms in African trypanosome species.</title>
        <authorList>
            <person name="Jackson A.P."/>
            <person name="Berry A."/>
            <person name="Aslett M."/>
            <person name="Allison H.C."/>
            <person name="Burton P."/>
            <person name="Vavrova-Anderson J."/>
            <person name="Brown R."/>
            <person name="Browne H."/>
            <person name="Corton N."/>
            <person name="Hauser H."/>
            <person name="Gamble J."/>
            <person name="Gilderthorp R."/>
            <person name="Marcello L."/>
            <person name="McQuillan J."/>
            <person name="Otto T.D."/>
            <person name="Quail M.A."/>
            <person name="Sanders M.J."/>
            <person name="van Tonder A."/>
            <person name="Ginger M.L."/>
            <person name="Field M.C."/>
            <person name="Barry J.D."/>
            <person name="Hertz-Fowler C."/>
            <person name="Berriman M."/>
        </authorList>
    </citation>
    <scope>NUCLEOTIDE SEQUENCE</scope>
    <source>
        <strain evidence="4">IL3000</strain>
    </source>
</reference>
<keyword evidence="2" id="KW-0689">Ribosomal protein</keyword>
<dbReference type="CDD" id="cd00513">
    <property type="entry name" value="Ribosomal_L32_L32e"/>
    <property type="match status" value="1"/>
</dbReference>
<gene>
    <name evidence="4" type="ORF">TCIL3000_10_130</name>
</gene>
<dbReference type="GO" id="GO:0003735">
    <property type="term" value="F:structural constituent of ribosome"/>
    <property type="evidence" value="ECO:0007669"/>
    <property type="project" value="InterPro"/>
</dbReference>
<dbReference type="PANTHER" id="PTHR23413:SF1">
    <property type="entry name" value="RIBOSOMAL PROTEIN L32"/>
    <property type="match status" value="1"/>
</dbReference>
<dbReference type="SMART" id="SM01393">
    <property type="entry name" value="Ribosomal_L32e"/>
    <property type="match status" value="1"/>
</dbReference>